<dbReference type="GO" id="GO:0070525">
    <property type="term" value="P:tRNA threonylcarbamoyladenosine metabolic process"/>
    <property type="evidence" value="ECO:0007669"/>
    <property type="project" value="TreeGrafter"/>
</dbReference>
<evidence type="ECO:0000256" key="4">
    <source>
        <dbReference type="ARBA" id="ARBA00022679"/>
    </source>
</evidence>
<gene>
    <name evidence="12" type="primary">TP53RK</name>
    <name evidence="12" type="ORF">CEXT_524451</name>
</gene>
<dbReference type="Gene3D" id="1.10.510.10">
    <property type="entry name" value="Transferase(Phosphotransferase) domain 1"/>
    <property type="match status" value="1"/>
</dbReference>
<dbReference type="PANTHER" id="PTHR12209:SF0">
    <property type="entry name" value="EKC_KEOPS COMPLEX SUBUNIT TP53RK"/>
    <property type="match status" value="1"/>
</dbReference>
<feature type="domain" description="Protein kinase" evidence="11">
    <location>
        <begin position="22"/>
        <end position="252"/>
    </location>
</feature>
<dbReference type="Gene3D" id="3.30.200.20">
    <property type="entry name" value="Phosphorylase Kinase, domain 1"/>
    <property type="match status" value="1"/>
</dbReference>
<comment type="catalytic activity">
    <reaction evidence="9">
        <text>L-threonyl-[protein] + ATP = O-phospho-L-threonyl-[protein] + ADP + H(+)</text>
        <dbReference type="Rhea" id="RHEA:46608"/>
        <dbReference type="Rhea" id="RHEA-COMP:11060"/>
        <dbReference type="Rhea" id="RHEA-COMP:11605"/>
        <dbReference type="ChEBI" id="CHEBI:15378"/>
        <dbReference type="ChEBI" id="CHEBI:30013"/>
        <dbReference type="ChEBI" id="CHEBI:30616"/>
        <dbReference type="ChEBI" id="CHEBI:61977"/>
        <dbReference type="ChEBI" id="CHEBI:456216"/>
        <dbReference type="EC" id="2.7.11.1"/>
    </reaction>
</comment>
<dbReference type="EC" id="2.7.11.1" evidence="2"/>
<evidence type="ECO:0000256" key="2">
    <source>
        <dbReference type="ARBA" id="ARBA00012513"/>
    </source>
</evidence>
<evidence type="ECO:0000259" key="11">
    <source>
        <dbReference type="PROSITE" id="PS50011"/>
    </source>
</evidence>
<evidence type="ECO:0000256" key="6">
    <source>
        <dbReference type="ARBA" id="ARBA00022741"/>
    </source>
</evidence>
<comment type="similarity">
    <text evidence="1">Belongs to the protein kinase superfamily. BUD32 family.</text>
</comment>
<dbReference type="PANTHER" id="PTHR12209">
    <property type="entry name" value="NON-SPECIFIC SERINE/THREONINE PROTEIN KINASE"/>
    <property type="match status" value="1"/>
</dbReference>
<evidence type="ECO:0000313" key="12">
    <source>
        <dbReference type="EMBL" id="GIY96251.1"/>
    </source>
</evidence>
<evidence type="ECO:0000256" key="1">
    <source>
        <dbReference type="ARBA" id="ARBA00010630"/>
    </source>
</evidence>
<dbReference type="SMART" id="SM00220">
    <property type="entry name" value="S_TKc"/>
    <property type="match status" value="1"/>
</dbReference>
<dbReference type="GO" id="GO:0005829">
    <property type="term" value="C:cytosol"/>
    <property type="evidence" value="ECO:0007669"/>
    <property type="project" value="TreeGrafter"/>
</dbReference>
<evidence type="ECO:0000256" key="10">
    <source>
        <dbReference type="ARBA" id="ARBA00048679"/>
    </source>
</evidence>
<keyword evidence="6" id="KW-0547">Nucleotide-binding</keyword>
<dbReference type="FunFam" id="3.30.200.20:FF:000201">
    <property type="entry name" value="TP53-regulating kinase isoform X1"/>
    <property type="match status" value="1"/>
</dbReference>
<keyword evidence="13" id="KW-1185">Reference proteome</keyword>
<dbReference type="EMBL" id="BPLR01000641">
    <property type="protein sequence ID" value="GIY96251.1"/>
    <property type="molecule type" value="Genomic_DNA"/>
</dbReference>
<dbReference type="Pfam" id="PF00069">
    <property type="entry name" value="Pkinase"/>
    <property type="match status" value="1"/>
</dbReference>
<protein>
    <recommendedName>
        <fullName evidence="2">non-specific serine/threonine protein kinase</fullName>
        <ecNumber evidence="2">2.7.11.1</ecNumber>
    </recommendedName>
</protein>
<dbReference type="PROSITE" id="PS50011">
    <property type="entry name" value="PROTEIN_KINASE_DOM"/>
    <property type="match status" value="1"/>
</dbReference>
<evidence type="ECO:0000256" key="3">
    <source>
        <dbReference type="ARBA" id="ARBA00022527"/>
    </source>
</evidence>
<dbReference type="GO" id="GO:0005634">
    <property type="term" value="C:nucleus"/>
    <property type="evidence" value="ECO:0007669"/>
    <property type="project" value="TreeGrafter"/>
</dbReference>
<evidence type="ECO:0000256" key="7">
    <source>
        <dbReference type="ARBA" id="ARBA00022777"/>
    </source>
</evidence>
<keyword evidence="8" id="KW-0067">ATP-binding</keyword>
<evidence type="ECO:0000256" key="9">
    <source>
        <dbReference type="ARBA" id="ARBA00047899"/>
    </source>
</evidence>
<dbReference type="PROSITE" id="PS00109">
    <property type="entry name" value="PROTEIN_KINASE_TYR"/>
    <property type="match status" value="1"/>
</dbReference>
<organism evidence="12 13">
    <name type="scientific">Caerostris extrusa</name>
    <name type="common">Bark spider</name>
    <name type="synonym">Caerostris bankana</name>
    <dbReference type="NCBI Taxonomy" id="172846"/>
    <lineage>
        <taxon>Eukaryota</taxon>
        <taxon>Metazoa</taxon>
        <taxon>Ecdysozoa</taxon>
        <taxon>Arthropoda</taxon>
        <taxon>Chelicerata</taxon>
        <taxon>Arachnida</taxon>
        <taxon>Araneae</taxon>
        <taxon>Araneomorphae</taxon>
        <taxon>Entelegynae</taxon>
        <taxon>Araneoidea</taxon>
        <taxon>Araneidae</taxon>
        <taxon>Caerostris</taxon>
    </lineage>
</organism>
<keyword evidence="7" id="KW-0418">Kinase</keyword>
<dbReference type="GO" id="GO:0004674">
    <property type="term" value="F:protein serine/threonine kinase activity"/>
    <property type="evidence" value="ECO:0007669"/>
    <property type="project" value="UniProtKB-KW"/>
</dbReference>
<keyword evidence="3" id="KW-0723">Serine/threonine-protein kinase</keyword>
<evidence type="ECO:0000256" key="5">
    <source>
        <dbReference type="ARBA" id="ARBA00022694"/>
    </source>
</evidence>
<keyword evidence="5" id="KW-0819">tRNA processing</keyword>
<sequence length="252" mass="28559">MGDNISNESLCSFNTMSDVHFKRNFQLICQGSESKIYKGTFNGLPSILKERFVKKYRHFDLDKTLTLERMRAEIKALWKCLEMGMNCPGIYFWDFESRCIIFEEITNSITVKEYLKSVLETHGAEGINSLSSLAFKIGETIAKLHTYSIIHGDLTTSNILIKSVAAVNGSVGENHDVYLIDFGLAKRNVTAEDKAVDLYVLERAIYSSHPNSENFFASIFIQYVKVLGEESKAVIKKVEDVRARGRKRTMVG</sequence>
<evidence type="ECO:0000313" key="13">
    <source>
        <dbReference type="Proteomes" id="UP001054945"/>
    </source>
</evidence>
<dbReference type="InterPro" id="IPR011009">
    <property type="entry name" value="Kinase-like_dom_sf"/>
</dbReference>
<dbReference type="SUPFAM" id="SSF56112">
    <property type="entry name" value="Protein kinase-like (PK-like)"/>
    <property type="match status" value="1"/>
</dbReference>
<dbReference type="AlphaFoldDB" id="A0AAV4XMQ7"/>
<dbReference type="InterPro" id="IPR022495">
    <property type="entry name" value="Bud32"/>
</dbReference>
<dbReference type="GO" id="GO:0005524">
    <property type="term" value="F:ATP binding"/>
    <property type="evidence" value="ECO:0007669"/>
    <property type="project" value="UniProtKB-KW"/>
</dbReference>
<name>A0AAV4XMQ7_CAEEX</name>
<dbReference type="GO" id="GO:0000408">
    <property type="term" value="C:EKC/KEOPS complex"/>
    <property type="evidence" value="ECO:0007669"/>
    <property type="project" value="TreeGrafter"/>
</dbReference>
<evidence type="ECO:0000256" key="8">
    <source>
        <dbReference type="ARBA" id="ARBA00022840"/>
    </source>
</evidence>
<dbReference type="GO" id="GO:0008033">
    <property type="term" value="P:tRNA processing"/>
    <property type="evidence" value="ECO:0007669"/>
    <property type="project" value="UniProtKB-KW"/>
</dbReference>
<proteinExistence type="inferred from homology"/>
<dbReference type="InterPro" id="IPR000719">
    <property type="entry name" value="Prot_kinase_dom"/>
</dbReference>
<accession>A0AAV4XMQ7</accession>
<dbReference type="InterPro" id="IPR008266">
    <property type="entry name" value="Tyr_kinase_AS"/>
</dbReference>
<comment type="caution">
    <text evidence="12">The sequence shown here is derived from an EMBL/GenBank/DDBJ whole genome shotgun (WGS) entry which is preliminary data.</text>
</comment>
<comment type="catalytic activity">
    <reaction evidence="10">
        <text>L-seryl-[protein] + ATP = O-phospho-L-seryl-[protein] + ADP + H(+)</text>
        <dbReference type="Rhea" id="RHEA:17989"/>
        <dbReference type="Rhea" id="RHEA-COMP:9863"/>
        <dbReference type="Rhea" id="RHEA-COMP:11604"/>
        <dbReference type="ChEBI" id="CHEBI:15378"/>
        <dbReference type="ChEBI" id="CHEBI:29999"/>
        <dbReference type="ChEBI" id="CHEBI:30616"/>
        <dbReference type="ChEBI" id="CHEBI:83421"/>
        <dbReference type="ChEBI" id="CHEBI:456216"/>
        <dbReference type="EC" id="2.7.11.1"/>
    </reaction>
</comment>
<dbReference type="Proteomes" id="UP001054945">
    <property type="component" value="Unassembled WGS sequence"/>
</dbReference>
<keyword evidence="4" id="KW-0808">Transferase</keyword>
<dbReference type="NCBIfam" id="TIGR03724">
    <property type="entry name" value="arch_bud32"/>
    <property type="match status" value="1"/>
</dbReference>
<reference evidence="12 13" key="1">
    <citation type="submission" date="2021-06" db="EMBL/GenBank/DDBJ databases">
        <title>Caerostris extrusa draft genome.</title>
        <authorList>
            <person name="Kono N."/>
            <person name="Arakawa K."/>
        </authorList>
    </citation>
    <scope>NUCLEOTIDE SEQUENCE [LARGE SCALE GENOMIC DNA]</scope>
</reference>